<name>A0A5S3WHC3_9GAMM</name>
<proteinExistence type="predicted"/>
<accession>A0A5S3WHC3</accession>
<feature type="transmembrane region" description="Helical" evidence="1">
    <location>
        <begin position="57"/>
        <end position="78"/>
    </location>
</feature>
<organism evidence="2 3">
    <name type="scientific">Pseudoalteromonas rubra</name>
    <dbReference type="NCBI Taxonomy" id="43658"/>
    <lineage>
        <taxon>Bacteria</taxon>
        <taxon>Pseudomonadati</taxon>
        <taxon>Pseudomonadota</taxon>
        <taxon>Gammaproteobacteria</taxon>
        <taxon>Alteromonadales</taxon>
        <taxon>Pseudoalteromonadaceae</taxon>
        <taxon>Pseudoalteromonas</taxon>
    </lineage>
</organism>
<reference evidence="3" key="2">
    <citation type="submission" date="2019-06" db="EMBL/GenBank/DDBJ databases">
        <title>Co-occurence of chitin degradation, pigmentation and bioactivity in marine Pseudoalteromonas.</title>
        <authorList>
            <person name="Sonnenschein E.C."/>
            <person name="Bech P.K."/>
        </authorList>
    </citation>
    <scope>NUCLEOTIDE SEQUENCE [LARGE SCALE GENOMIC DNA]</scope>
    <source>
        <strain evidence="3">S2676</strain>
    </source>
</reference>
<dbReference type="Proteomes" id="UP000310249">
    <property type="component" value="Unassembled WGS sequence"/>
</dbReference>
<evidence type="ECO:0000256" key="1">
    <source>
        <dbReference type="SAM" id="Phobius"/>
    </source>
</evidence>
<reference evidence="2 3" key="1">
    <citation type="submission" date="2018-01" db="EMBL/GenBank/DDBJ databases">
        <authorList>
            <person name="Paulsen S."/>
            <person name="Gram L.K."/>
        </authorList>
    </citation>
    <scope>NUCLEOTIDE SEQUENCE [LARGE SCALE GENOMIC DNA]</scope>
    <source>
        <strain evidence="2 3">S2676</strain>
    </source>
</reference>
<keyword evidence="1" id="KW-1133">Transmembrane helix</keyword>
<evidence type="ECO:0000313" key="3">
    <source>
        <dbReference type="Proteomes" id="UP000310249"/>
    </source>
</evidence>
<dbReference type="AlphaFoldDB" id="A0A5S3WHC3"/>
<comment type="caution">
    <text evidence="2">The sequence shown here is derived from an EMBL/GenBank/DDBJ whole genome shotgun (WGS) entry which is preliminary data.</text>
</comment>
<dbReference type="EMBL" id="PNCI01000043">
    <property type="protein sequence ID" value="TMP26585.1"/>
    <property type="molecule type" value="Genomic_DNA"/>
</dbReference>
<gene>
    <name evidence="2" type="ORF">CWB99_18155</name>
</gene>
<keyword evidence="1" id="KW-0812">Transmembrane</keyword>
<evidence type="ECO:0000313" key="2">
    <source>
        <dbReference type="EMBL" id="TMP26585.1"/>
    </source>
</evidence>
<sequence length="84" mass="9798">MWITQVYRWSVDDEPHAGLKLRILHFSLSKQKLALISQGDRKGAREHEPIPKISYCFFKSSAVVWNFLITSAFLAYVCPRHRHA</sequence>
<protein>
    <submittedName>
        <fullName evidence="2">Uncharacterized protein</fullName>
    </submittedName>
</protein>
<keyword evidence="1" id="KW-0472">Membrane</keyword>